<dbReference type="RefSeq" id="WP_043188958.1">
    <property type="nucleotide sequence ID" value="NZ_CP009533.1"/>
</dbReference>
<dbReference type="Proteomes" id="UP000029499">
    <property type="component" value="Chromosome"/>
</dbReference>
<organism evidence="1 2">
    <name type="scientific">Pseudomonas rhizosphaerae</name>
    <dbReference type="NCBI Taxonomy" id="216142"/>
    <lineage>
        <taxon>Bacteria</taxon>
        <taxon>Pseudomonadati</taxon>
        <taxon>Pseudomonadota</taxon>
        <taxon>Gammaproteobacteria</taxon>
        <taxon>Pseudomonadales</taxon>
        <taxon>Pseudomonadaceae</taxon>
        <taxon>Pseudomonas</taxon>
    </lineage>
</organism>
<name>A0A089YT05_9PSED</name>
<reference evidence="1 2" key="1">
    <citation type="journal article" date="2015" name="J. Biotechnol.">
        <title>Complete genome sequence of Pseudomonas rhizosphaerae IH5T (=DSM 16299T), a phosphate-solubilizing rhizobacterium for bacterial biofertilizer.</title>
        <authorList>
            <person name="Kwak Y."/>
            <person name="Jung B.K."/>
            <person name="Shin J.H."/>
        </authorList>
    </citation>
    <scope>NUCLEOTIDE SEQUENCE [LARGE SCALE GENOMIC DNA]</scope>
    <source>
        <strain evidence="1">DSM 16299</strain>
    </source>
</reference>
<keyword evidence="2" id="KW-1185">Reference proteome</keyword>
<dbReference type="KEGG" id="prh:LT40_08920"/>
<dbReference type="AlphaFoldDB" id="A0A089YT05"/>
<dbReference type="STRING" id="216142.LT40_08920"/>
<evidence type="ECO:0000313" key="1">
    <source>
        <dbReference type="EMBL" id="AIS17512.1"/>
    </source>
</evidence>
<accession>A0A089YT05</accession>
<gene>
    <name evidence="1" type="ORF">LT40_08920</name>
</gene>
<dbReference type="OrthoDB" id="7027125at2"/>
<proteinExistence type="predicted"/>
<sequence length="114" mass="11772">MSEALYGTITLVIGARTYTLRPTLEAALLIESRFGGLRGALESMRLMSIAASADIIVAGAGLTPDKHSQVATEVFSTGVAKVSAQLTDFIAVLLNPVPPSVAARGKDEADSTAP</sequence>
<dbReference type="EMBL" id="CP009533">
    <property type="protein sequence ID" value="AIS17512.1"/>
    <property type="molecule type" value="Genomic_DNA"/>
</dbReference>
<dbReference type="HOGENOM" id="CLU_160000_0_0_6"/>
<protein>
    <submittedName>
        <fullName evidence="1">Uncharacterized protein</fullName>
    </submittedName>
</protein>
<evidence type="ECO:0000313" key="2">
    <source>
        <dbReference type="Proteomes" id="UP000029499"/>
    </source>
</evidence>